<name>A0A1G7T8S1_9ACTN</name>
<accession>A0A1G7T8S1</accession>
<dbReference type="PROSITE" id="PS51257">
    <property type="entry name" value="PROKAR_LIPOPROTEIN"/>
    <property type="match status" value="1"/>
</dbReference>
<dbReference type="Proteomes" id="UP000198614">
    <property type="component" value="Unassembled WGS sequence"/>
</dbReference>
<sequence>MHRWKVALLTAGLLATTATGCAGGTSAPDPAARAGGSAAHRAAGDPQRTLHLAEQLLVRTCMTKRGHEYWVEPPPPKDLAARFPLVVDDPAWARAHGYGTDLRRRREAEVRADPNQKYFRSASAANRSDLVRDLNGPEPRGLSARLPNGMRVTHSDRGCQAAAQRELYGDLKAWFRATRVTGALDGMRLGLVTADKRYRTALAPWARCMRGKGHPYADPAASRAAATRADRPWPHAKEVRLASAEAACAASSGLADVARALNTEYRAELGRRHPRETADLARLRREALPRARAIVAREG</sequence>
<protein>
    <recommendedName>
        <fullName evidence="5">Lipoprotein</fullName>
    </recommendedName>
</protein>
<organism evidence="3 4">
    <name type="scientific">Streptomyces griseoaurantiacus</name>
    <dbReference type="NCBI Taxonomy" id="68213"/>
    <lineage>
        <taxon>Bacteria</taxon>
        <taxon>Bacillati</taxon>
        <taxon>Actinomycetota</taxon>
        <taxon>Actinomycetes</taxon>
        <taxon>Kitasatosporales</taxon>
        <taxon>Streptomycetaceae</taxon>
        <taxon>Streptomyces</taxon>
        <taxon>Streptomyces aurantiacus group</taxon>
    </lineage>
</organism>
<feature type="chain" id="PRO_5039652277" description="Lipoprotein" evidence="2">
    <location>
        <begin position="23"/>
        <end position="299"/>
    </location>
</feature>
<gene>
    <name evidence="3" type="ORF">SAMN05216260_11784</name>
</gene>
<reference evidence="3 4" key="1">
    <citation type="submission" date="2016-10" db="EMBL/GenBank/DDBJ databases">
        <authorList>
            <person name="de Groot N.N."/>
        </authorList>
    </citation>
    <scope>NUCLEOTIDE SEQUENCE [LARGE SCALE GENOMIC DNA]</scope>
    <source>
        <strain evidence="3 4">CGMCC 4.1859</strain>
    </source>
</reference>
<dbReference type="AlphaFoldDB" id="A0A1G7T8S1"/>
<feature type="compositionally biased region" description="Low complexity" evidence="1">
    <location>
        <begin position="26"/>
        <end position="45"/>
    </location>
</feature>
<proteinExistence type="predicted"/>
<feature type="region of interest" description="Disordered" evidence="1">
    <location>
        <begin position="26"/>
        <end position="46"/>
    </location>
</feature>
<evidence type="ECO:0000313" key="3">
    <source>
        <dbReference type="EMBL" id="SDG31000.1"/>
    </source>
</evidence>
<feature type="signal peptide" evidence="2">
    <location>
        <begin position="1"/>
        <end position="22"/>
    </location>
</feature>
<dbReference type="EMBL" id="FNAX01000017">
    <property type="protein sequence ID" value="SDG31000.1"/>
    <property type="molecule type" value="Genomic_DNA"/>
</dbReference>
<keyword evidence="2" id="KW-0732">Signal</keyword>
<evidence type="ECO:0000256" key="1">
    <source>
        <dbReference type="SAM" id="MobiDB-lite"/>
    </source>
</evidence>
<evidence type="ECO:0000256" key="2">
    <source>
        <dbReference type="SAM" id="SignalP"/>
    </source>
</evidence>
<feature type="region of interest" description="Disordered" evidence="1">
    <location>
        <begin position="131"/>
        <end position="153"/>
    </location>
</feature>
<dbReference type="OrthoDB" id="4053327at2"/>
<evidence type="ECO:0008006" key="5">
    <source>
        <dbReference type="Google" id="ProtNLM"/>
    </source>
</evidence>
<evidence type="ECO:0000313" key="4">
    <source>
        <dbReference type="Proteomes" id="UP000198614"/>
    </source>
</evidence>